<dbReference type="InterPro" id="IPR036879">
    <property type="entry name" value="TF_MADSbox_sf"/>
</dbReference>
<reference evidence="8" key="1">
    <citation type="journal article" date="2016" name="Nature">
        <title>The genome of the seagrass Zostera marina reveals angiosperm adaptation to the sea.</title>
        <authorList>
            <person name="Olsen J.L."/>
            <person name="Rouze P."/>
            <person name="Verhelst B."/>
            <person name="Lin Y.-C."/>
            <person name="Bayer T."/>
            <person name="Collen J."/>
            <person name="Dattolo E."/>
            <person name="De Paoli E."/>
            <person name="Dittami S."/>
            <person name="Maumus F."/>
            <person name="Michel G."/>
            <person name="Kersting A."/>
            <person name="Lauritano C."/>
            <person name="Lohaus R."/>
            <person name="Toepel M."/>
            <person name="Tonon T."/>
            <person name="Vanneste K."/>
            <person name="Amirebrahimi M."/>
            <person name="Brakel J."/>
            <person name="Bostroem C."/>
            <person name="Chovatia M."/>
            <person name="Grimwood J."/>
            <person name="Jenkins J.W."/>
            <person name="Jueterbock A."/>
            <person name="Mraz A."/>
            <person name="Stam W.T."/>
            <person name="Tice H."/>
            <person name="Bornberg-Bauer E."/>
            <person name="Green P.J."/>
            <person name="Pearson G.A."/>
            <person name="Procaccini G."/>
            <person name="Duarte C.M."/>
            <person name="Schmutz J."/>
            <person name="Reusch T.B.H."/>
            <person name="Van de Peer Y."/>
        </authorList>
    </citation>
    <scope>NUCLEOTIDE SEQUENCE [LARGE SCALE GENOMIC DNA]</scope>
    <source>
        <strain evidence="8">cv. Finnish</strain>
    </source>
</reference>
<evidence type="ECO:0000256" key="2">
    <source>
        <dbReference type="ARBA" id="ARBA00023015"/>
    </source>
</evidence>
<dbReference type="GO" id="GO:0000978">
    <property type="term" value="F:RNA polymerase II cis-regulatory region sequence-specific DNA binding"/>
    <property type="evidence" value="ECO:0000318"/>
    <property type="project" value="GO_Central"/>
</dbReference>
<dbReference type="GO" id="GO:0045944">
    <property type="term" value="P:positive regulation of transcription by RNA polymerase II"/>
    <property type="evidence" value="ECO:0007669"/>
    <property type="project" value="InterPro"/>
</dbReference>
<sequence length="200" mass="23705">MGRTKVKLEWMQNFASRRQTFRKRSKGFLKKVSELNILCDVEACVILKNPFENKLEIWPNQIGDVQRILMRVDQTPEIERNKNIINLGSYLREKISKIQAQITKVAKQTQAMERNKLLFEYMKGKELTDIKEETTIYNLIEMINSKLHVGSYRLRHMKEDRKRRGKSLLWDINDAYDPSTPSEDFLYYASYAMESKSKTK</sequence>
<dbReference type="EMBL" id="LFYR01000811">
    <property type="protein sequence ID" value="KMZ68819.1"/>
    <property type="molecule type" value="Genomic_DNA"/>
</dbReference>
<dbReference type="GO" id="GO:0000981">
    <property type="term" value="F:DNA-binding transcription factor activity, RNA polymerase II-specific"/>
    <property type="evidence" value="ECO:0000318"/>
    <property type="project" value="GO_Central"/>
</dbReference>
<evidence type="ECO:0000259" key="6">
    <source>
        <dbReference type="PROSITE" id="PS50066"/>
    </source>
</evidence>
<accession>A0A0K9PIN3</accession>
<organism evidence="7 8">
    <name type="scientific">Zostera marina</name>
    <name type="common">Eelgrass</name>
    <dbReference type="NCBI Taxonomy" id="29655"/>
    <lineage>
        <taxon>Eukaryota</taxon>
        <taxon>Viridiplantae</taxon>
        <taxon>Streptophyta</taxon>
        <taxon>Embryophyta</taxon>
        <taxon>Tracheophyta</taxon>
        <taxon>Spermatophyta</taxon>
        <taxon>Magnoliopsida</taxon>
        <taxon>Liliopsida</taxon>
        <taxon>Zosteraceae</taxon>
        <taxon>Zostera</taxon>
    </lineage>
</organism>
<gene>
    <name evidence="7" type="ORF">ZOSMA_22G01150</name>
</gene>
<feature type="domain" description="MADS-box" evidence="6">
    <location>
        <begin position="1"/>
        <end position="47"/>
    </location>
</feature>
<evidence type="ECO:0000313" key="8">
    <source>
        <dbReference type="Proteomes" id="UP000036987"/>
    </source>
</evidence>
<proteinExistence type="predicted"/>
<dbReference type="OMA" id="HALMCIV"/>
<dbReference type="InterPro" id="IPR033897">
    <property type="entry name" value="SRF-like_MADS-box"/>
</dbReference>
<dbReference type="Pfam" id="PF00319">
    <property type="entry name" value="SRF-TF"/>
    <property type="match status" value="1"/>
</dbReference>
<dbReference type="GO" id="GO:0046983">
    <property type="term" value="F:protein dimerization activity"/>
    <property type="evidence" value="ECO:0007669"/>
    <property type="project" value="InterPro"/>
</dbReference>
<keyword evidence="5" id="KW-0539">Nucleus</keyword>
<dbReference type="PANTHER" id="PTHR48019">
    <property type="entry name" value="SERUM RESPONSE FACTOR HOMOLOG"/>
    <property type="match status" value="1"/>
</dbReference>
<comment type="subcellular location">
    <subcellularLocation>
        <location evidence="1">Nucleus</location>
    </subcellularLocation>
</comment>
<dbReference type="SUPFAM" id="SSF55455">
    <property type="entry name" value="SRF-like"/>
    <property type="match status" value="1"/>
</dbReference>
<keyword evidence="4" id="KW-0804">Transcription</keyword>
<dbReference type="AlphaFoldDB" id="A0A0K9PIN3"/>
<keyword evidence="2" id="KW-0805">Transcription regulation</keyword>
<keyword evidence="3" id="KW-0238">DNA-binding</keyword>
<comment type="caution">
    <text evidence="7">The sequence shown here is derived from an EMBL/GenBank/DDBJ whole genome shotgun (WGS) entry which is preliminary data.</text>
</comment>
<evidence type="ECO:0000313" key="7">
    <source>
        <dbReference type="EMBL" id="KMZ68819.1"/>
    </source>
</evidence>
<evidence type="ECO:0000256" key="3">
    <source>
        <dbReference type="ARBA" id="ARBA00023125"/>
    </source>
</evidence>
<dbReference type="Proteomes" id="UP000036987">
    <property type="component" value="Unassembled WGS sequence"/>
</dbReference>
<evidence type="ECO:0000256" key="4">
    <source>
        <dbReference type="ARBA" id="ARBA00023163"/>
    </source>
</evidence>
<dbReference type="GO" id="GO:0006357">
    <property type="term" value="P:regulation of transcription by RNA polymerase II"/>
    <property type="evidence" value="ECO:0000318"/>
    <property type="project" value="GO_Central"/>
</dbReference>
<protein>
    <recommendedName>
        <fullName evidence="6">MADS-box domain-containing protein</fullName>
    </recommendedName>
</protein>
<dbReference type="PROSITE" id="PS50066">
    <property type="entry name" value="MADS_BOX_2"/>
    <property type="match status" value="1"/>
</dbReference>
<dbReference type="CDD" id="cd00266">
    <property type="entry name" value="MADS_SRF_like"/>
    <property type="match status" value="1"/>
</dbReference>
<dbReference type="OrthoDB" id="678337at2759"/>
<evidence type="ECO:0000256" key="5">
    <source>
        <dbReference type="ARBA" id="ARBA00023242"/>
    </source>
</evidence>
<dbReference type="SMART" id="SM00432">
    <property type="entry name" value="MADS"/>
    <property type="match status" value="1"/>
</dbReference>
<name>A0A0K9PIN3_ZOSMR</name>
<dbReference type="InterPro" id="IPR002100">
    <property type="entry name" value="TF_MADSbox"/>
</dbReference>
<dbReference type="InterPro" id="IPR050142">
    <property type="entry name" value="MADS-box/MEF2_TF"/>
</dbReference>
<dbReference type="Gene3D" id="3.40.1810.10">
    <property type="entry name" value="Transcription factor, MADS-box"/>
    <property type="match status" value="1"/>
</dbReference>
<dbReference type="GO" id="GO:0005634">
    <property type="term" value="C:nucleus"/>
    <property type="evidence" value="ECO:0007669"/>
    <property type="project" value="UniProtKB-SubCell"/>
</dbReference>
<dbReference type="PRINTS" id="PR00404">
    <property type="entry name" value="MADSDOMAIN"/>
</dbReference>
<keyword evidence="8" id="KW-1185">Reference proteome</keyword>
<evidence type="ECO:0000256" key="1">
    <source>
        <dbReference type="ARBA" id="ARBA00004123"/>
    </source>
</evidence>